<dbReference type="RefSeq" id="WP_189086590.1">
    <property type="nucleotide sequence ID" value="NZ_BMRJ01000006.1"/>
</dbReference>
<evidence type="ECO:0000259" key="1">
    <source>
        <dbReference type="Pfam" id="PF00144"/>
    </source>
</evidence>
<reference evidence="2" key="2">
    <citation type="submission" date="2020-09" db="EMBL/GenBank/DDBJ databases">
        <authorList>
            <person name="Sun Q."/>
            <person name="Ohkuma M."/>
        </authorList>
    </citation>
    <scope>NUCLEOTIDE SEQUENCE</scope>
    <source>
        <strain evidence="2">JCM 3346</strain>
    </source>
</reference>
<name>A0A918FGY1_AGRME</name>
<reference evidence="2" key="1">
    <citation type="journal article" date="2014" name="Int. J. Syst. Evol. Microbiol.">
        <title>Complete genome sequence of Corynebacterium casei LMG S-19264T (=DSM 44701T), isolated from a smear-ripened cheese.</title>
        <authorList>
            <consortium name="US DOE Joint Genome Institute (JGI-PGF)"/>
            <person name="Walter F."/>
            <person name="Albersmeier A."/>
            <person name="Kalinowski J."/>
            <person name="Ruckert C."/>
        </authorList>
    </citation>
    <scope>NUCLEOTIDE SEQUENCE</scope>
    <source>
        <strain evidence="2">JCM 3346</strain>
    </source>
</reference>
<accession>A0A918FGY1</accession>
<dbReference type="InterPro" id="IPR001466">
    <property type="entry name" value="Beta-lactam-related"/>
</dbReference>
<dbReference type="AlphaFoldDB" id="A0A918FGY1"/>
<comment type="caution">
    <text evidence="2">The sequence shown here is derived from an EMBL/GenBank/DDBJ whole genome shotgun (WGS) entry which is preliminary data.</text>
</comment>
<gene>
    <name evidence="2" type="ORF">GCM10010196_33800</name>
</gene>
<dbReference type="SUPFAM" id="SSF56601">
    <property type="entry name" value="beta-lactamase/transpeptidase-like"/>
    <property type="match status" value="1"/>
</dbReference>
<protein>
    <recommendedName>
        <fullName evidence="1">Beta-lactamase-related domain-containing protein</fullName>
    </recommendedName>
</protein>
<dbReference type="PANTHER" id="PTHR43283">
    <property type="entry name" value="BETA-LACTAMASE-RELATED"/>
    <property type="match status" value="1"/>
</dbReference>
<dbReference type="EMBL" id="BMRJ01000006">
    <property type="protein sequence ID" value="GGR37062.1"/>
    <property type="molecule type" value="Genomic_DNA"/>
</dbReference>
<dbReference type="InterPro" id="IPR012338">
    <property type="entry name" value="Beta-lactam/transpept-like"/>
</dbReference>
<proteinExistence type="predicted"/>
<evidence type="ECO:0000313" key="3">
    <source>
        <dbReference type="Proteomes" id="UP000610303"/>
    </source>
</evidence>
<keyword evidence="3" id="KW-1185">Reference proteome</keyword>
<evidence type="ECO:0000313" key="2">
    <source>
        <dbReference type="EMBL" id="GGR37062.1"/>
    </source>
</evidence>
<organism evidence="2 3">
    <name type="scientific">Agromyces mediolanus</name>
    <name type="common">Corynebacterium mediolanum</name>
    <dbReference type="NCBI Taxonomy" id="41986"/>
    <lineage>
        <taxon>Bacteria</taxon>
        <taxon>Bacillati</taxon>
        <taxon>Actinomycetota</taxon>
        <taxon>Actinomycetes</taxon>
        <taxon>Micrococcales</taxon>
        <taxon>Microbacteriaceae</taxon>
        <taxon>Agromyces</taxon>
    </lineage>
</organism>
<sequence length="371" mass="40718">MTHAPAAADAASVPSELDREFTALVDRLAARRRLHHVSLAVADDRGRGWSGAAGPGASPETPFFIASITKRFIATLVLQAHERGELDLDTAITAYLPAEVTTGLHVWKGVDRTPEITVRHLASHTSGLPDFYERRRGGPSLYRRLRAGHDLAWGFDDAIAIARDEQRPHFPPQDLSAPRQRASYSDTGFLLLIRILELVTGRSFAQLVAERIAEPLGLRRTWHPAGAPADPATPAPLPLHVRRRPVRLDGVYASSHDLFSTTAELLAFERALVRGELFADPATSALTTERRNRLRNAPSLHYGLGTMSFGVSRLNLPRRGPVTLVGHSGSTGTWLFSCPELGVVLAGTVDQTQAQVLPFQIMVRCLQRWTR</sequence>
<dbReference type="Proteomes" id="UP000610303">
    <property type="component" value="Unassembled WGS sequence"/>
</dbReference>
<feature type="domain" description="Beta-lactamase-related" evidence="1">
    <location>
        <begin position="21"/>
        <end position="350"/>
    </location>
</feature>
<dbReference type="Gene3D" id="3.40.710.10">
    <property type="entry name" value="DD-peptidase/beta-lactamase superfamily"/>
    <property type="match status" value="1"/>
</dbReference>
<dbReference type="InterPro" id="IPR050789">
    <property type="entry name" value="Diverse_Enzym_Activities"/>
</dbReference>
<dbReference type="Pfam" id="PF00144">
    <property type="entry name" value="Beta-lactamase"/>
    <property type="match status" value="1"/>
</dbReference>